<dbReference type="PROSITE" id="PS51367">
    <property type="entry name" value="THAUMATIN_2"/>
    <property type="match status" value="1"/>
</dbReference>
<sequence length="268" mass="28574">MILLDTQQFIYLPQAGQTKNLTVGGDWQGRVWGRTDCSFNADGTGPSKSGRRNGGCAACGTGDCGGIVECTGTGQTPVSLAESTPVISSDQTFYDLSLVDGYNIPIGIVSLCPEANNLSLQEIPPNLTNPICIGSAFLLAAQGSTSDASGTSSGTNSSFPIPLDESQSISDVQIWCPWDLQLDPPSKPGDGVYPYPDENIQRPIFDPCYSACAKYIQPQDCCTGSYNNPNAYKPSLYSQSAKKVCPDAYSYGSYIVSSLRLRMKTNPK</sequence>
<gene>
    <name evidence="1" type="ORF">ABVK25_011066</name>
</gene>
<dbReference type="InterPro" id="IPR001938">
    <property type="entry name" value="Thaumatin"/>
</dbReference>
<dbReference type="EMBL" id="JBHFEH010000083">
    <property type="protein sequence ID" value="KAL2048081.1"/>
    <property type="molecule type" value="Genomic_DNA"/>
</dbReference>
<dbReference type="PANTHER" id="PTHR31048">
    <property type="entry name" value="OS03G0233200 PROTEIN"/>
    <property type="match status" value="1"/>
</dbReference>
<comment type="caution">
    <text evidence="1">The sequence shown here is derived from an EMBL/GenBank/DDBJ whole genome shotgun (WGS) entry which is preliminary data.</text>
</comment>
<evidence type="ECO:0000313" key="1">
    <source>
        <dbReference type="EMBL" id="KAL2048081.1"/>
    </source>
</evidence>
<reference evidence="1 2" key="1">
    <citation type="submission" date="2024-09" db="EMBL/GenBank/DDBJ databases">
        <title>Rethinking Asexuality: The Enigmatic Case of Functional Sexual Genes in Lepraria (Stereocaulaceae).</title>
        <authorList>
            <person name="Doellman M."/>
            <person name="Sun Y."/>
            <person name="Barcenas-Pena A."/>
            <person name="Lumbsch H.T."/>
            <person name="Grewe F."/>
        </authorList>
    </citation>
    <scope>NUCLEOTIDE SEQUENCE [LARGE SCALE GENOMIC DNA]</scope>
    <source>
        <strain evidence="1 2">Grewe 0041</strain>
    </source>
</reference>
<protein>
    <recommendedName>
        <fullName evidence="3">Thaumatin-like protein</fullName>
    </recommendedName>
</protein>
<dbReference type="Pfam" id="PF00314">
    <property type="entry name" value="Thaumatin"/>
    <property type="match status" value="1"/>
</dbReference>
<evidence type="ECO:0000313" key="2">
    <source>
        <dbReference type="Proteomes" id="UP001590951"/>
    </source>
</evidence>
<dbReference type="InterPro" id="IPR037176">
    <property type="entry name" value="Osmotin/thaumatin-like_sf"/>
</dbReference>
<name>A0ABR4ATC0_9LECA</name>
<dbReference type="Proteomes" id="UP001590951">
    <property type="component" value="Unassembled WGS sequence"/>
</dbReference>
<evidence type="ECO:0008006" key="3">
    <source>
        <dbReference type="Google" id="ProtNLM"/>
    </source>
</evidence>
<dbReference type="SUPFAM" id="SSF49870">
    <property type="entry name" value="Osmotin, thaumatin-like protein"/>
    <property type="match status" value="1"/>
</dbReference>
<dbReference type="PIRSF" id="PIRSF002703">
    <property type="entry name" value="Thaumatin"/>
    <property type="match status" value="1"/>
</dbReference>
<organism evidence="1 2">
    <name type="scientific">Lepraria finkii</name>
    <dbReference type="NCBI Taxonomy" id="1340010"/>
    <lineage>
        <taxon>Eukaryota</taxon>
        <taxon>Fungi</taxon>
        <taxon>Dikarya</taxon>
        <taxon>Ascomycota</taxon>
        <taxon>Pezizomycotina</taxon>
        <taxon>Lecanoromycetes</taxon>
        <taxon>OSLEUM clade</taxon>
        <taxon>Lecanoromycetidae</taxon>
        <taxon>Lecanorales</taxon>
        <taxon>Lecanorineae</taxon>
        <taxon>Stereocaulaceae</taxon>
        <taxon>Lepraria</taxon>
    </lineage>
</organism>
<accession>A0ABR4ATC0</accession>
<dbReference type="SMART" id="SM00205">
    <property type="entry name" value="THN"/>
    <property type="match status" value="1"/>
</dbReference>
<dbReference type="Gene3D" id="2.60.110.10">
    <property type="entry name" value="Thaumatin"/>
    <property type="match status" value="1"/>
</dbReference>
<proteinExistence type="predicted"/>
<keyword evidence="2" id="KW-1185">Reference proteome</keyword>